<keyword evidence="1 3" id="KW-0732">Signal</keyword>
<dbReference type="PANTHER" id="PTHR30069:SF29">
    <property type="entry name" value="HEMOGLOBIN AND HEMOGLOBIN-HAPTOGLOBIN-BINDING PROTEIN 1-RELATED"/>
    <property type="match status" value="1"/>
</dbReference>
<evidence type="ECO:0000256" key="2">
    <source>
        <dbReference type="PROSITE-ProRule" id="PRU01360"/>
    </source>
</evidence>
<dbReference type="RefSeq" id="WP_009370124.1">
    <property type="nucleotide sequence ID" value="NZ_ADGP01000034.1"/>
</dbReference>
<name>D3LX58_9FIRM</name>
<proteinExistence type="inferred from homology"/>
<keyword evidence="5" id="KW-0675">Receptor</keyword>
<feature type="chain" id="PRO_5038485146" evidence="3">
    <location>
        <begin position="30"/>
        <end position="233"/>
    </location>
</feature>
<organism evidence="5 6">
    <name type="scientific">Megasphaera lornae</name>
    <dbReference type="NCBI Taxonomy" id="1000568"/>
    <lineage>
        <taxon>Bacteria</taxon>
        <taxon>Bacillati</taxon>
        <taxon>Bacillota</taxon>
        <taxon>Negativicutes</taxon>
        <taxon>Veillonellales</taxon>
        <taxon>Veillonellaceae</taxon>
        <taxon>Megasphaera</taxon>
    </lineage>
</organism>
<sequence>MKYRKFWQNTGFISAAVLLSMTSSPAAGATPVQTRDVVVTASKTATEVRTVPQAVEVITAKDIQLSGCNDLRSVLAYAANLNLSRAVMTGNAVSLRGMNTDHTLILVDGRRIVGEDTKETQNVYAFQRLSPNDVARIEIVRGPSSSLYGSEAIGGVINIITKAPQKEGVTVGVNTGTDKTAVFVHADSGKHGKWSSAVDVRLEQIRKQTRHVYERVEEGQGDMSGQGGMSGQG</sequence>
<reference evidence="6" key="1">
    <citation type="submission" date="2009-12" db="EMBL/GenBank/DDBJ databases">
        <title>Sequence of Clostridiales genomosp. BVAB3 str. UPII9-5.</title>
        <authorList>
            <person name="Madupu R."/>
            <person name="Durkin A.S."/>
            <person name="Torralba M."/>
            <person name="Methe B."/>
            <person name="Sutton G.G."/>
            <person name="Strausberg R.L."/>
            <person name="Nelson K.E."/>
        </authorList>
    </citation>
    <scope>NUCLEOTIDE SEQUENCE [LARGE SCALE GENOMIC DNA]</scope>
    <source>
        <strain evidence="6">28L</strain>
    </source>
</reference>
<dbReference type="InterPro" id="IPR039426">
    <property type="entry name" value="TonB-dep_rcpt-like"/>
</dbReference>
<dbReference type="PANTHER" id="PTHR30069">
    <property type="entry name" value="TONB-DEPENDENT OUTER MEMBRANE RECEPTOR"/>
    <property type="match status" value="1"/>
</dbReference>
<keyword evidence="2" id="KW-1134">Transmembrane beta strand</keyword>
<dbReference type="Proteomes" id="UP000003242">
    <property type="component" value="Unassembled WGS sequence"/>
</dbReference>
<accession>D3LX58</accession>
<keyword evidence="2" id="KW-0472">Membrane</keyword>
<dbReference type="GO" id="GO:0009279">
    <property type="term" value="C:cell outer membrane"/>
    <property type="evidence" value="ECO:0007669"/>
    <property type="project" value="UniProtKB-SubCell"/>
</dbReference>
<protein>
    <submittedName>
        <fullName evidence="5">TonB-dependent receptor plug domain protein</fullName>
    </submittedName>
</protein>
<dbReference type="GO" id="GO:0015344">
    <property type="term" value="F:siderophore uptake transmembrane transporter activity"/>
    <property type="evidence" value="ECO:0007669"/>
    <property type="project" value="TreeGrafter"/>
</dbReference>
<dbReference type="eggNOG" id="COG4771">
    <property type="taxonomic scope" value="Bacteria"/>
</dbReference>
<keyword evidence="2" id="KW-0813">Transport</keyword>
<dbReference type="InterPro" id="IPR037066">
    <property type="entry name" value="Plug_dom_sf"/>
</dbReference>
<evidence type="ECO:0000256" key="1">
    <source>
        <dbReference type="ARBA" id="ARBA00022729"/>
    </source>
</evidence>
<evidence type="ECO:0000259" key="4">
    <source>
        <dbReference type="Pfam" id="PF07715"/>
    </source>
</evidence>
<dbReference type="GO" id="GO:0044718">
    <property type="term" value="P:siderophore transmembrane transport"/>
    <property type="evidence" value="ECO:0007669"/>
    <property type="project" value="TreeGrafter"/>
</dbReference>
<keyword evidence="2" id="KW-0812">Transmembrane</keyword>
<feature type="domain" description="TonB-dependent receptor plug" evidence="4">
    <location>
        <begin position="48"/>
        <end position="156"/>
    </location>
</feature>
<dbReference type="STRING" id="699218.HMPREF0889_0114"/>
<dbReference type="Pfam" id="PF07715">
    <property type="entry name" value="Plug"/>
    <property type="match status" value="1"/>
</dbReference>
<dbReference type="OrthoDB" id="101167at2"/>
<keyword evidence="2" id="KW-0998">Cell outer membrane</keyword>
<dbReference type="PROSITE" id="PS52016">
    <property type="entry name" value="TONB_DEPENDENT_REC_3"/>
    <property type="match status" value="1"/>
</dbReference>
<dbReference type="EMBL" id="ADGP01000034">
    <property type="protein sequence ID" value="EFD93242.1"/>
    <property type="molecule type" value="Genomic_DNA"/>
</dbReference>
<feature type="non-terminal residue" evidence="5">
    <location>
        <position position="233"/>
    </location>
</feature>
<dbReference type="InterPro" id="IPR012910">
    <property type="entry name" value="Plug_dom"/>
</dbReference>
<feature type="signal peptide" evidence="3">
    <location>
        <begin position="1"/>
        <end position="29"/>
    </location>
</feature>
<comment type="caution">
    <text evidence="5">The sequence shown here is derived from an EMBL/GenBank/DDBJ whole genome shotgun (WGS) entry which is preliminary data.</text>
</comment>
<comment type="similarity">
    <text evidence="2">Belongs to the TonB-dependent receptor family.</text>
</comment>
<gene>
    <name evidence="5" type="primary">tonB</name>
    <name evidence="5" type="ORF">HMPREF0889_0114</name>
</gene>
<dbReference type="Gene3D" id="2.170.130.10">
    <property type="entry name" value="TonB-dependent receptor, plug domain"/>
    <property type="match status" value="1"/>
</dbReference>
<dbReference type="AlphaFoldDB" id="D3LX58"/>
<comment type="subcellular location">
    <subcellularLocation>
        <location evidence="2">Cell outer membrane</location>
        <topology evidence="2">Multi-pass membrane protein</topology>
    </subcellularLocation>
</comment>
<dbReference type="SUPFAM" id="SSF56935">
    <property type="entry name" value="Porins"/>
    <property type="match status" value="1"/>
</dbReference>
<evidence type="ECO:0000313" key="5">
    <source>
        <dbReference type="EMBL" id="EFD93242.1"/>
    </source>
</evidence>
<evidence type="ECO:0000256" key="3">
    <source>
        <dbReference type="SAM" id="SignalP"/>
    </source>
</evidence>
<evidence type="ECO:0000313" key="6">
    <source>
        <dbReference type="Proteomes" id="UP000003242"/>
    </source>
</evidence>